<sequence>MSLKDRLLPSHTELTEKQVEQLQHSAKPGYTIEIKPPRNHNQATVPQFIRAIQELQTQWLGLKNTSPTTCYEIRRTHQDLQFQFTVPTKRLERKIRAQLTNALPEIRFDTGTSGLPVTEGSTVGGGLLTTGQLDHYPLKTEFKEPPTNSIAKALHRHSMRGTQVVIQILFQPAVGKPLRNKYWTRRAYQRIGFLRKEKEKLWGSRPATPREKRQADAIEDKAGNNRFHTSIRFAVIGAGEHTKSRVKELSGAFNVYENPETGQYFNTITIQPLRENRILGFANSIASRQFDSWTSTFQTTVEELAALTAVPSTAQENIQYAQP</sequence>
<accession>A0A238YFC9</accession>
<evidence type="ECO:0000313" key="4">
    <source>
        <dbReference type="Proteomes" id="UP000198397"/>
    </source>
</evidence>
<dbReference type="EMBL" id="FZNQ01000040">
    <property type="protein sequence ID" value="SNR69304.1"/>
    <property type="molecule type" value="Genomic_DNA"/>
</dbReference>
<feature type="region of interest" description="Disordered" evidence="1">
    <location>
        <begin position="202"/>
        <end position="221"/>
    </location>
</feature>
<protein>
    <recommendedName>
        <fullName evidence="2">DUF8128 domain-containing protein</fullName>
    </recommendedName>
</protein>
<evidence type="ECO:0000313" key="3">
    <source>
        <dbReference type="EMBL" id="SNR69304.1"/>
    </source>
</evidence>
<name>A0A238YFC9_HALVU</name>
<reference evidence="3 4" key="1">
    <citation type="submission" date="2017-06" db="EMBL/GenBank/DDBJ databases">
        <authorList>
            <person name="Kim H.J."/>
            <person name="Triplett B.A."/>
        </authorList>
    </citation>
    <scope>NUCLEOTIDE SEQUENCE [LARGE SCALE GENOMIC DNA]</scope>
    <source>
        <strain evidence="3 4">DSM 8800</strain>
    </source>
</reference>
<dbReference type="Proteomes" id="UP000198397">
    <property type="component" value="Unassembled WGS sequence"/>
</dbReference>
<organism evidence="3 4">
    <name type="scientific">Halorubrum vacuolatum</name>
    <name type="common">Natronobacterium vacuolatum</name>
    <dbReference type="NCBI Taxonomy" id="63740"/>
    <lineage>
        <taxon>Archaea</taxon>
        <taxon>Methanobacteriati</taxon>
        <taxon>Methanobacteriota</taxon>
        <taxon>Stenosarchaea group</taxon>
        <taxon>Halobacteria</taxon>
        <taxon>Halobacteriales</taxon>
        <taxon>Haloferacaceae</taxon>
        <taxon>Halorubrum</taxon>
    </lineage>
</organism>
<dbReference type="RefSeq" id="WP_089386058.1">
    <property type="nucleotide sequence ID" value="NZ_FZNQ01000040.1"/>
</dbReference>
<evidence type="ECO:0000259" key="2">
    <source>
        <dbReference type="Pfam" id="PF26449"/>
    </source>
</evidence>
<keyword evidence="4" id="KW-1185">Reference proteome</keyword>
<dbReference type="InterPro" id="IPR058441">
    <property type="entry name" value="DUF8128"/>
</dbReference>
<dbReference type="OrthoDB" id="268875at2157"/>
<dbReference type="Pfam" id="PF26449">
    <property type="entry name" value="DUF8128"/>
    <property type="match status" value="1"/>
</dbReference>
<dbReference type="AlphaFoldDB" id="A0A238YFC9"/>
<proteinExistence type="predicted"/>
<evidence type="ECO:0000256" key="1">
    <source>
        <dbReference type="SAM" id="MobiDB-lite"/>
    </source>
</evidence>
<feature type="domain" description="DUF8128" evidence="2">
    <location>
        <begin position="5"/>
        <end position="322"/>
    </location>
</feature>
<gene>
    <name evidence="3" type="ORF">SAMN06264855_1406</name>
</gene>